<comment type="caution">
    <text evidence="1">The sequence shown here is derived from an EMBL/GenBank/DDBJ whole genome shotgun (WGS) entry which is preliminary data.</text>
</comment>
<accession>A0A841Z6B9</accession>
<proteinExistence type="predicted"/>
<dbReference type="EMBL" id="JAARRL010000006">
    <property type="protein sequence ID" value="MBC1500007.1"/>
    <property type="molecule type" value="Genomic_DNA"/>
</dbReference>
<evidence type="ECO:0000313" key="2">
    <source>
        <dbReference type="Proteomes" id="UP000564536"/>
    </source>
</evidence>
<dbReference type="RefSeq" id="WP_185425070.1">
    <property type="nucleotide sequence ID" value="NZ_JAARRL010000006.1"/>
</dbReference>
<dbReference type="AlphaFoldDB" id="A0A841Z6B9"/>
<evidence type="ECO:0000313" key="1">
    <source>
        <dbReference type="EMBL" id="MBC1500007.1"/>
    </source>
</evidence>
<gene>
    <name evidence="1" type="ORF">HB943_05275</name>
</gene>
<protein>
    <submittedName>
        <fullName evidence="1">Uncharacterized protein</fullName>
    </submittedName>
</protein>
<dbReference type="Proteomes" id="UP000564536">
    <property type="component" value="Unassembled WGS sequence"/>
</dbReference>
<name>A0A841Z6B9_9LIST</name>
<organism evidence="1 2">
    <name type="scientific">Listeria weihenstephanensis</name>
    <dbReference type="NCBI Taxonomy" id="1006155"/>
    <lineage>
        <taxon>Bacteria</taxon>
        <taxon>Bacillati</taxon>
        <taxon>Bacillota</taxon>
        <taxon>Bacilli</taxon>
        <taxon>Bacillales</taxon>
        <taxon>Listeriaceae</taxon>
        <taxon>Listeria</taxon>
    </lineage>
</organism>
<reference evidence="1 2" key="1">
    <citation type="submission" date="2020-03" db="EMBL/GenBank/DDBJ databases">
        <title>Soil Listeria distribution.</title>
        <authorList>
            <person name="Liao J."/>
            <person name="Wiedmann M."/>
        </authorList>
    </citation>
    <scope>NUCLEOTIDE SEQUENCE [LARGE SCALE GENOMIC DNA]</scope>
    <source>
        <strain evidence="1 2">FSL L7-1523</strain>
    </source>
</reference>
<sequence>MEKWITLDARMRELGFVVGIPSHVFTLDLSRQKMLVVEGEQRKGAIYFTFYLVCYAKERVSYIQVYGENMPVVDMFKKVRCYMVSLNKKRAKKERAEKARLELEQLTAVKT</sequence>